<dbReference type="Proteomes" id="UP000027997">
    <property type="component" value="Unassembled WGS sequence"/>
</dbReference>
<dbReference type="GO" id="GO:0005737">
    <property type="term" value="C:cytoplasm"/>
    <property type="evidence" value="ECO:0007669"/>
    <property type="project" value="UniProtKB-UniRule"/>
</dbReference>
<comment type="similarity">
    <text evidence="2 6">Belongs to the RdgC family.</text>
</comment>
<protein>
    <recommendedName>
        <fullName evidence="3 6">Recombination-associated protein RdgC</fullName>
    </recommendedName>
</protein>
<dbReference type="PANTHER" id="PTHR38103:SF1">
    <property type="entry name" value="RECOMBINATION-ASSOCIATED PROTEIN RDGC"/>
    <property type="match status" value="1"/>
</dbReference>
<evidence type="ECO:0000313" key="8">
    <source>
        <dbReference type="Proteomes" id="UP000027997"/>
    </source>
</evidence>
<comment type="function">
    <text evidence="6">May be involved in recombination.</text>
</comment>
<evidence type="ECO:0000256" key="2">
    <source>
        <dbReference type="ARBA" id="ARBA00008657"/>
    </source>
</evidence>
<dbReference type="AlphaFoldDB" id="A0A081KE19"/>
<keyword evidence="5 6" id="KW-0233">DNA recombination</keyword>
<keyword evidence="8" id="KW-1185">Reference proteome</keyword>
<evidence type="ECO:0000256" key="4">
    <source>
        <dbReference type="ARBA" id="ARBA00022490"/>
    </source>
</evidence>
<sequence>MWFKNLIFYRFTQPFNTSVEDIEEKLREKRFRSCGSQDMSTYGWVPPLGKHGELLTHAGNGFIMLTARKEEKILPSSVIRDAVDERVEQIEQEQDRQVFSKEKKALKDDVLMELLPKAFTRCQNTFAYIDSAKGWLVVDASSFKKAEELTSCLRECLGSLPVINPPLKNMPSHAMTRWLAQEIPLPDKLIIGDECELREPGDEGGQVKVSKQELVGEEVEVHLQAGKQVSKMALVWNDALSFVLGDDLVIRKLKFTDSIQEQLDEVSAETAAEQFDADFSIMTLTLQQMLDELMDYLGGISEEALERTEVASFSVEIPEKETV</sequence>
<evidence type="ECO:0000256" key="5">
    <source>
        <dbReference type="ARBA" id="ARBA00023172"/>
    </source>
</evidence>
<dbReference type="HAMAP" id="MF_00194">
    <property type="entry name" value="RdgC"/>
    <property type="match status" value="1"/>
</dbReference>
<dbReference type="GO" id="GO:0043590">
    <property type="term" value="C:bacterial nucleoid"/>
    <property type="evidence" value="ECO:0007669"/>
    <property type="project" value="TreeGrafter"/>
</dbReference>
<accession>A0A081KE19</accession>
<dbReference type="EMBL" id="JOJP01000001">
    <property type="protein sequence ID" value="KEI72395.1"/>
    <property type="molecule type" value="Genomic_DNA"/>
</dbReference>
<evidence type="ECO:0000313" key="7">
    <source>
        <dbReference type="EMBL" id="KEI72395.1"/>
    </source>
</evidence>
<proteinExistence type="inferred from homology"/>
<dbReference type="InterPro" id="IPR007476">
    <property type="entry name" value="RdgC"/>
</dbReference>
<dbReference type="NCBIfam" id="NF001464">
    <property type="entry name" value="PRK00321.1-5"/>
    <property type="match status" value="1"/>
</dbReference>
<name>A0A081KE19_9GAMM</name>
<evidence type="ECO:0000256" key="1">
    <source>
        <dbReference type="ARBA" id="ARBA00004453"/>
    </source>
</evidence>
<dbReference type="GO" id="GO:0003690">
    <property type="term" value="F:double-stranded DNA binding"/>
    <property type="evidence" value="ECO:0007669"/>
    <property type="project" value="TreeGrafter"/>
</dbReference>
<keyword evidence="4 6" id="KW-0963">Cytoplasm</keyword>
<dbReference type="NCBIfam" id="NF001462">
    <property type="entry name" value="PRK00321.1-3"/>
    <property type="match status" value="1"/>
</dbReference>
<evidence type="ECO:0000256" key="6">
    <source>
        <dbReference type="HAMAP-Rule" id="MF_00194"/>
    </source>
</evidence>
<dbReference type="GO" id="GO:0006310">
    <property type="term" value="P:DNA recombination"/>
    <property type="evidence" value="ECO:0007669"/>
    <property type="project" value="UniProtKB-UniRule"/>
</dbReference>
<organism evidence="7 8">
    <name type="scientific">Endozoicomonas elysicola</name>
    <dbReference type="NCBI Taxonomy" id="305900"/>
    <lineage>
        <taxon>Bacteria</taxon>
        <taxon>Pseudomonadati</taxon>
        <taxon>Pseudomonadota</taxon>
        <taxon>Gammaproteobacteria</taxon>
        <taxon>Oceanospirillales</taxon>
        <taxon>Endozoicomonadaceae</taxon>
        <taxon>Endozoicomonas</taxon>
    </lineage>
</organism>
<dbReference type="GO" id="GO:0000018">
    <property type="term" value="P:regulation of DNA recombination"/>
    <property type="evidence" value="ECO:0007669"/>
    <property type="project" value="TreeGrafter"/>
</dbReference>
<dbReference type="Pfam" id="PF04381">
    <property type="entry name" value="RdgC"/>
    <property type="match status" value="1"/>
</dbReference>
<dbReference type="eggNOG" id="COG2974">
    <property type="taxonomic scope" value="Bacteria"/>
</dbReference>
<evidence type="ECO:0000256" key="3">
    <source>
        <dbReference type="ARBA" id="ARBA00022296"/>
    </source>
</evidence>
<dbReference type="RefSeq" id="WP_020584737.1">
    <property type="nucleotide sequence ID" value="NZ_JOJP01000001.1"/>
</dbReference>
<dbReference type="STRING" id="305900.GV64_18190"/>
<gene>
    <name evidence="6" type="primary">rdgC</name>
    <name evidence="7" type="ORF">GV64_18190</name>
</gene>
<comment type="subcellular location">
    <subcellularLocation>
        <location evidence="1 6">Cytoplasm</location>
        <location evidence="1 6">Nucleoid</location>
    </subcellularLocation>
</comment>
<reference evidence="7 8" key="1">
    <citation type="submission" date="2014-06" db="EMBL/GenBank/DDBJ databases">
        <title>Whole Genome Sequences of Three Symbiotic Endozoicomonas Bacteria.</title>
        <authorList>
            <person name="Neave M.J."/>
            <person name="Apprill A."/>
            <person name="Voolstra C.R."/>
        </authorList>
    </citation>
    <scope>NUCLEOTIDE SEQUENCE [LARGE SCALE GENOMIC DNA]</scope>
    <source>
        <strain evidence="7 8">DSM 22380</strain>
    </source>
</reference>
<comment type="caution">
    <text evidence="7">The sequence shown here is derived from an EMBL/GenBank/DDBJ whole genome shotgun (WGS) entry which is preliminary data.</text>
</comment>
<dbReference type="PANTHER" id="PTHR38103">
    <property type="entry name" value="RECOMBINATION-ASSOCIATED PROTEIN RDGC"/>
    <property type="match status" value="1"/>
</dbReference>